<reference evidence="1 2" key="2">
    <citation type="journal article" date="2017" name="Front. Plant Sci.">
        <title>Gene Classification and Mining of Molecular Markers Useful in Red Clover (Trifolium pratense) Breeding.</title>
        <authorList>
            <person name="Istvanek J."/>
            <person name="Dluhosova J."/>
            <person name="Dluhos P."/>
            <person name="Patkova L."/>
            <person name="Nedelnik J."/>
            <person name="Repkova J."/>
        </authorList>
    </citation>
    <scope>NUCLEOTIDE SEQUENCE [LARGE SCALE GENOMIC DNA]</scope>
    <source>
        <strain evidence="2">cv. Tatra</strain>
        <tissue evidence="1">Young leaves</tissue>
    </source>
</reference>
<evidence type="ECO:0000313" key="1">
    <source>
        <dbReference type="EMBL" id="PNX76515.1"/>
    </source>
</evidence>
<dbReference type="EMBL" id="ASHM01030793">
    <property type="protein sequence ID" value="PNX76515.1"/>
    <property type="molecule type" value="Genomic_DNA"/>
</dbReference>
<protein>
    <submittedName>
        <fullName evidence="1">Uncharacterized protein</fullName>
    </submittedName>
</protein>
<comment type="caution">
    <text evidence="1">The sequence shown here is derived from an EMBL/GenBank/DDBJ whole genome shotgun (WGS) entry which is preliminary data.</text>
</comment>
<proteinExistence type="predicted"/>
<dbReference type="Proteomes" id="UP000236291">
    <property type="component" value="Unassembled WGS sequence"/>
</dbReference>
<accession>A0A2K3LD94</accession>
<evidence type="ECO:0000313" key="2">
    <source>
        <dbReference type="Proteomes" id="UP000236291"/>
    </source>
</evidence>
<dbReference type="AlphaFoldDB" id="A0A2K3LD94"/>
<name>A0A2K3LD94_TRIPR</name>
<gene>
    <name evidence="1" type="ORF">L195_g032464</name>
</gene>
<sequence length="56" mass="6145">MPYKDACIVINGGNHNEVVSDKIQWVLGIAMLLNIVKFRTVTEVESMLLGKGKVDG</sequence>
<organism evidence="1 2">
    <name type="scientific">Trifolium pratense</name>
    <name type="common">Red clover</name>
    <dbReference type="NCBI Taxonomy" id="57577"/>
    <lineage>
        <taxon>Eukaryota</taxon>
        <taxon>Viridiplantae</taxon>
        <taxon>Streptophyta</taxon>
        <taxon>Embryophyta</taxon>
        <taxon>Tracheophyta</taxon>
        <taxon>Spermatophyta</taxon>
        <taxon>Magnoliopsida</taxon>
        <taxon>eudicotyledons</taxon>
        <taxon>Gunneridae</taxon>
        <taxon>Pentapetalae</taxon>
        <taxon>rosids</taxon>
        <taxon>fabids</taxon>
        <taxon>Fabales</taxon>
        <taxon>Fabaceae</taxon>
        <taxon>Papilionoideae</taxon>
        <taxon>50 kb inversion clade</taxon>
        <taxon>NPAAA clade</taxon>
        <taxon>Hologalegina</taxon>
        <taxon>IRL clade</taxon>
        <taxon>Trifolieae</taxon>
        <taxon>Trifolium</taxon>
    </lineage>
</organism>
<reference evidence="1 2" key="1">
    <citation type="journal article" date="2014" name="Am. J. Bot.">
        <title>Genome assembly and annotation for red clover (Trifolium pratense; Fabaceae).</title>
        <authorList>
            <person name="Istvanek J."/>
            <person name="Jaros M."/>
            <person name="Krenek A."/>
            <person name="Repkova J."/>
        </authorList>
    </citation>
    <scope>NUCLEOTIDE SEQUENCE [LARGE SCALE GENOMIC DNA]</scope>
    <source>
        <strain evidence="2">cv. Tatra</strain>
        <tissue evidence="1">Young leaves</tissue>
    </source>
</reference>